<evidence type="ECO:0000313" key="4">
    <source>
        <dbReference type="Proteomes" id="UP000293154"/>
    </source>
</evidence>
<protein>
    <recommendedName>
        <fullName evidence="2">Tape measure protein N-terminal domain-containing protein</fullName>
    </recommendedName>
</protein>
<dbReference type="InterPro" id="IPR013491">
    <property type="entry name" value="Tape_meas_N"/>
</dbReference>
<keyword evidence="4" id="KW-1185">Reference proteome</keyword>
<evidence type="ECO:0000256" key="1">
    <source>
        <dbReference type="SAM" id="Phobius"/>
    </source>
</evidence>
<evidence type="ECO:0000313" key="3">
    <source>
        <dbReference type="EMBL" id="QBH97293.1"/>
    </source>
</evidence>
<keyword evidence="1" id="KW-0472">Membrane</keyword>
<name>A0A411WM43_9GAMM</name>
<proteinExistence type="predicted"/>
<dbReference type="AlphaFoldDB" id="A0A411WM43"/>
<dbReference type="Proteomes" id="UP000293154">
    <property type="component" value="Chromosome"/>
</dbReference>
<feature type="transmembrane region" description="Helical" evidence="1">
    <location>
        <begin position="474"/>
        <end position="492"/>
    </location>
</feature>
<gene>
    <name evidence="3" type="ORF">EKN56_13325</name>
</gene>
<organism evidence="3 4">
    <name type="scientific">Limnobaculum zhutongyuii</name>
    <dbReference type="NCBI Taxonomy" id="2498113"/>
    <lineage>
        <taxon>Bacteria</taxon>
        <taxon>Pseudomonadati</taxon>
        <taxon>Pseudomonadota</taxon>
        <taxon>Gammaproteobacteria</taxon>
        <taxon>Enterobacterales</taxon>
        <taxon>Budviciaceae</taxon>
        <taxon>Limnobaculum</taxon>
    </lineage>
</organism>
<feature type="domain" description="Tape measure protein N-terminal" evidence="2">
    <location>
        <begin position="191"/>
        <end position="381"/>
    </location>
</feature>
<dbReference type="KEGG" id="prag:EKN56_13325"/>
<accession>A0A411WM43</accession>
<dbReference type="OrthoDB" id="6636459at2"/>
<evidence type="ECO:0000259" key="2">
    <source>
        <dbReference type="Pfam" id="PF20155"/>
    </source>
</evidence>
<dbReference type="RefSeq" id="WP_130592227.1">
    <property type="nucleotide sequence ID" value="NZ_CP034752.1"/>
</dbReference>
<dbReference type="Pfam" id="PF20155">
    <property type="entry name" value="TMP_3"/>
    <property type="match status" value="1"/>
</dbReference>
<feature type="transmembrane region" description="Helical" evidence="1">
    <location>
        <begin position="86"/>
        <end position="106"/>
    </location>
</feature>
<feature type="transmembrane region" description="Helical" evidence="1">
    <location>
        <begin position="118"/>
        <end position="141"/>
    </location>
</feature>
<sequence length="755" mass="81134">MITANMSLSNEMSKIRELNKLLESGASIYVNYLKIQKSILGDIQEKIREISKDSVDGAKHTGNQLIKLFSLIKQGAKDLKNDLHKLSIAPMIIFAAIGGGILLGLTPVLRAIPHLFRAMGRTIALIVRMSGAGIILAFKLIGKGIIGIVKLAGKGILKSFKWIGSNIANMVKTFASGFQKIPGLLAKIPVKSFAEQAQEMQTLQKRIRGLPQQFCDSADGLAYLSRQANRARRPIASYGEAYISLAKSTKSFITSPLEVSNALNTMSNALTLGTGNSEEQEEALTALTKGFRKGALDSSELSGFLKLLSEKDLKQLELALDVSCGSLLTMAEQGKVTGAQLIDGLKKVGPAWQDQVNGMPLTIGQATDKISNRWQTFLFNLENKTGVISKITNFIFQAFKFIEKQLDRFISKSGGASAVLAKFVNLCIKGFGYINKLISWFVEYCGGAKQALVTLGIVLGGLGIASFIAALTPILIPLGLIITALLLVGKVVKDVFAWLNGEQSVLGDFFGPWAEFAPKLTTAWNTFSTKMVAVWSTVKNIISTVWNECSRMFELMAPSFSVLWDGITSIFSGGIDVLTGLWDIIMGIFTVDSERINAGFSSIFTGISNILNGLIQSIIGYLSAMGVAIGDVFDNMLASLWSVIKGWIAKIPGAKAFLGDSFDQDTPSGKAPTYHSLAGLEGLSNMGNSIGNINAMSIAPNPNIINSQRTANNQINVAVPAGTNEQQAQTIAALIKNSLMEVETRLAKNLAGGVP</sequence>
<keyword evidence="1" id="KW-0812">Transmembrane</keyword>
<dbReference type="EMBL" id="CP034752">
    <property type="protein sequence ID" value="QBH97293.1"/>
    <property type="molecule type" value="Genomic_DNA"/>
</dbReference>
<reference evidence="3 4" key="1">
    <citation type="submission" date="2019-03" db="EMBL/GenBank/DDBJ databases">
        <title>Pragia sp. nov. isolated from the gut tract of Carduelis flavirostris.</title>
        <authorList>
            <person name="Ge Y."/>
        </authorList>
    </citation>
    <scope>NUCLEOTIDE SEQUENCE [LARGE SCALE GENOMIC DNA]</scope>
    <source>
        <strain evidence="3 4">CF-458</strain>
    </source>
</reference>
<dbReference type="NCBIfam" id="TIGR02675">
    <property type="entry name" value="tape_meas_nterm"/>
    <property type="match status" value="1"/>
</dbReference>
<keyword evidence="1" id="KW-1133">Transmembrane helix</keyword>